<feature type="compositionally biased region" description="Basic and acidic residues" evidence="1">
    <location>
        <begin position="657"/>
        <end position="682"/>
    </location>
</feature>
<feature type="region of interest" description="Disordered" evidence="1">
    <location>
        <begin position="735"/>
        <end position="821"/>
    </location>
</feature>
<comment type="caution">
    <text evidence="3">The sequence shown here is derived from an EMBL/GenBank/DDBJ whole genome shotgun (WGS) entry which is preliminary data.</text>
</comment>
<feature type="region of interest" description="Disordered" evidence="1">
    <location>
        <begin position="656"/>
        <end position="694"/>
    </location>
</feature>
<feature type="region of interest" description="Disordered" evidence="1">
    <location>
        <begin position="341"/>
        <end position="579"/>
    </location>
</feature>
<feature type="region of interest" description="Disordered" evidence="1">
    <location>
        <begin position="605"/>
        <end position="637"/>
    </location>
</feature>
<feature type="compositionally biased region" description="Low complexity" evidence="1">
    <location>
        <begin position="1252"/>
        <end position="1264"/>
    </location>
</feature>
<dbReference type="InterPro" id="IPR055781">
    <property type="entry name" value="DUF7357"/>
</dbReference>
<feature type="compositionally biased region" description="Polar residues" evidence="1">
    <location>
        <begin position="945"/>
        <end position="965"/>
    </location>
</feature>
<feature type="compositionally biased region" description="Basic residues" evidence="1">
    <location>
        <begin position="549"/>
        <end position="563"/>
    </location>
</feature>
<feature type="region of interest" description="Disordered" evidence="1">
    <location>
        <begin position="923"/>
        <end position="1307"/>
    </location>
</feature>
<gene>
    <name evidence="3" type="ORF">GMORB2_3485</name>
</gene>
<sequence length="1307" mass="142524">MSSNGIRLRLTIRRHALPDVKFVWPCVTSHGMTIANLLSEVNNVVTLESGQWGLEDYAVELSDGQGGSFECLHFQQVAQVFKNDDQVLIRSLLVEDLRRRRISGRHQISNDGVHLVDGVPFGRNRMPRNRPTFSLPPRKRARITYDPTDEDDDGEDYDEDGDDEMDEPVQLLLDDSRRRTSNTERPSTTNFGTLHNDDDDEDYEYVPGDALDDDADNEGDSGHVEEGEKEELDEEIRLLQADSDIVGGSDWEREHRAIDKKEDHDDSPSHGTSQPLLREIPPAAISALQAAFPLTSATIIEATLQRHKASIYQSYSELAATNDPVSTFEEVLDAFFTARFQPNTSDENSGLLPEIEQDTGGGVGIQEVTEVSSTSDSESESSDAHDESHDDDGAAPKPDNTSSASDESMSDSDDSDSDFSESDASKSAPKQDQTEPPPQLDEQATSESDSDSDSDSEFDSDSNAGSGDSPKSSDSDNNSDSSSDDDSSDDSDSQSQPEVASSKSADNTKSNSKPAEKSTKISQEQPAQSKGDVQAQQKTVAPGQGLSRTQKRNARRKIAKRLRGAQTAGGINAPAQPQKLQSQLDLETLQQDLLARKQALLDAMVDTSSNDQYESANEEKTSDEPAVEEQSTPRLRVDMDAGRRLLLGALGFSNPKKKADEEKIKKDLIKDVRPVKNHRQEETSAPEPLVNGQDDESWRSKITYRAVECCRDGMCLSEPPFPFVQRWDPQQQYNAMRKRTRGSQNHHRDTSHYEDESYMEVEVSKNNKKKNKARHQDVPPKKSIDNMELNYEDVPMSAQEGDKGESSDSEDDLPPLPSDISTLPLLEESQVQPGMVVLSITGLVVAMNDNKELHLVLAKRDREEDQKVYDEQTGQRIYDKFEVPDDSDEEGEDDEETRNGHIYVPWAEMMDARILAPAARLPENIGAERVPEEETPEDMETNENSPAQSHNDGASGSSLIPSGQQVAHLDMSEVSVGKPSDSQTSRAVTSQVQSANSSEVVIKDSQPQSAGGVDEATDGAMVQDSVSEADGPGENTAIQDSAPAPTAANAAMEVEDEVIPDGGNTAENQDAQMPTDISLYAKSTDDSVELGNETVIRNTHRSRPQATPREALDDEEGVLQLSSSPFPPLDKIWQKAHTQRQIKSPLRSSQTSDLQEKPKKAAVKSEKGGAARNLFPNATQPPVSSGNLESNSNKGRSVSTPFHIPQGSQVIAVNTSDDDDGSSSGSDSDPDSDKEDGTPLPGGPGWVHKTRSSGAAAAGVRRSSIPATWTPTTKKDEGSRPSLLSSGISSSVGKTGVDGRKRISKKF</sequence>
<feature type="region of interest" description="Disordered" evidence="1">
    <location>
        <begin position="862"/>
        <end position="900"/>
    </location>
</feature>
<feature type="compositionally biased region" description="Low complexity" evidence="1">
    <location>
        <begin position="1280"/>
        <end position="1291"/>
    </location>
</feature>
<feature type="compositionally biased region" description="Polar residues" evidence="1">
    <location>
        <begin position="498"/>
        <end position="513"/>
    </location>
</feature>
<feature type="compositionally biased region" description="Acidic residues" evidence="1">
    <location>
        <begin position="482"/>
        <end position="492"/>
    </location>
</feature>
<proteinExistence type="predicted"/>
<feature type="domain" description="DUF7357" evidence="2">
    <location>
        <begin position="6"/>
        <end position="138"/>
    </location>
</feature>
<feature type="compositionally biased region" description="Polar residues" evidence="1">
    <location>
        <begin position="183"/>
        <end position="193"/>
    </location>
</feature>
<dbReference type="RefSeq" id="XP_035318726.1">
    <property type="nucleotide sequence ID" value="XM_035465461.1"/>
</dbReference>
<feature type="compositionally biased region" description="Polar residues" evidence="1">
    <location>
        <begin position="1139"/>
        <end position="1153"/>
    </location>
</feature>
<feature type="compositionally biased region" description="Low complexity" evidence="1">
    <location>
        <begin position="461"/>
        <end position="481"/>
    </location>
</feature>
<feature type="compositionally biased region" description="Basic and acidic residues" evidence="1">
    <location>
        <begin position="774"/>
        <end position="785"/>
    </location>
</feature>
<feature type="compositionally biased region" description="Polar residues" evidence="1">
    <location>
        <begin position="606"/>
        <end position="615"/>
    </location>
</feature>
<feature type="region of interest" description="Disordered" evidence="1">
    <location>
        <begin position="116"/>
        <end position="233"/>
    </location>
</feature>
<feature type="compositionally biased region" description="Acidic residues" evidence="1">
    <location>
        <begin position="197"/>
        <end position="219"/>
    </location>
</feature>
<feature type="compositionally biased region" description="Acidic residues" evidence="1">
    <location>
        <begin position="147"/>
        <end position="167"/>
    </location>
</feature>
<feature type="compositionally biased region" description="Polar residues" evidence="1">
    <location>
        <begin position="1176"/>
        <end position="1215"/>
    </location>
</feature>
<dbReference type="GeneID" id="55969713"/>
<dbReference type="EMBL" id="JAANYQ010000019">
    <property type="protein sequence ID" value="KAF4120074.1"/>
    <property type="molecule type" value="Genomic_DNA"/>
</dbReference>
<dbReference type="Pfam" id="PF24054">
    <property type="entry name" value="DUF7357"/>
    <property type="match status" value="1"/>
</dbReference>
<dbReference type="OrthoDB" id="5368821at2759"/>
<accession>A0A9P4YSA6</accession>
<evidence type="ECO:0000313" key="4">
    <source>
        <dbReference type="Proteomes" id="UP000749293"/>
    </source>
</evidence>
<evidence type="ECO:0000256" key="1">
    <source>
        <dbReference type="SAM" id="MobiDB-lite"/>
    </source>
</evidence>
<feature type="compositionally biased region" description="Acidic residues" evidence="1">
    <location>
        <begin position="931"/>
        <end position="941"/>
    </location>
</feature>
<feature type="compositionally biased region" description="Basic and acidic residues" evidence="1">
    <location>
        <begin position="382"/>
        <end position="394"/>
    </location>
</feature>
<evidence type="ECO:0000259" key="2">
    <source>
        <dbReference type="Pfam" id="PF24054"/>
    </source>
</evidence>
<dbReference type="Proteomes" id="UP000749293">
    <property type="component" value="Unassembled WGS sequence"/>
</dbReference>
<evidence type="ECO:0000313" key="3">
    <source>
        <dbReference type="EMBL" id="KAF4120074.1"/>
    </source>
</evidence>
<feature type="compositionally biased region" description="Acidic residues" evidence="1">
    <location>
        <begin position="408"/>
        <end position="421"/>
    </location>
</feature>
<protein>
    <recommendedName>
        <fullName evidence="2">DUF7357 domain-containing protein</fullName>
    </recommendedName>
</protein>
<feature type="compositionally biased region" description="Acidic residues" evidence="1">
    <location>
        <begin position="884"/>
        <end position="896"/>
    </location>
</feature>
<feature type="compositionally biased region" description="Polar residues" evidence="1">
    <location>
        <begin position="980"/>
        <end position="1009"/>
    </location>
</feature>
<feature type="compositionally biased region" description="Low complexity" evidence="1">
    <location>
        <begin position="367"/>
        <end position="376"/>
    </location>
</feature>
<keyword evidence="4" id="KW-1185">Reference proteome</keyword>
<reference evidence="3" key="1">
    <citation type="submission" date="2020-03" db="EMBL/GenBank/DDBJ databases">
        <title>Site-based positive gene gene selection in Geosmithia morbida across the United States reveals a broad range of putative effectors and factors for local host and environmental adapation.</title>
        <authorList>
            <person name="Onufrak A."/>
            <person name="Murdoch R.W."/>
            <person name="Gazis R."/>
            <person name="Huff M."/>
            <person name="Staton M."/>
            <person name="Klingeman W."/>
            <person name="Hadziabdic D."/>
        </authorList>
    </citation>
    <scope>NUCLEOTIDE SEQUENCE</scope>
    <source>
        <strain evidence="3">1262</strain>
    </source>
</reference>
<feature type="compositionally biased region" description="Basic and acidic residues" evidence="1">
    <location>
        <begin position="746"/>
        <end position="755"/>
    </location>
</feature>
<feature type="compositionally biased region" description="Basic and acidic residues" evidence="1">
    <location>
        <begin position="1154"/>
        <end position="1169"/>
    </location>
</feature>
<organism evidence="3 4">
    <name type="scientific">Geosmithia morbida</name>
    <dbReference type="NCBI Taxonomy" id="1094350"/>
    <lineage>
        <taxon>Eukaryota</taxon>
        <taxon>Fungi</taxon>
        <taxon>Dikarya</taxon>
        <taxon>Ascomycota</taxon>
        <taxon>Pezizomycotina</taxon>
        <taxon>Sordariomycetes</taxon>
        <taxon>Hypocreomycetidae</taxon>
        <taxon>Hypocreales</taxon>
        <taxon>Bionectriaceae</taxon>
        <taxon>Geosmithia</taxon>
    </lineage>
</organism>
<feature type="compositionally biased region" description="Low complexity" evidence="1">
    <location>
        <begin position="1042"/>
        <end position="1051"/>
    </location>
</feature>
<feature type="compositionally biased region" description="Acidic residues" evidence="1">
    <location>
        <begin position="448"/>
        <end position="460"/>
    </location>
</feature>
<name>A0A9P4YSA6_9HYPO</name>
<feature type="compositionally biased region" description="Basic residues" evidence="1">
    <location>
        <begin position="736"/>
        <end position="745"/>
    </location>
</feature>